<accession>A0A0U1L2C2</accession>
<evidence type="ECO:0000313" key="4">
    <source>
        <dbReference type="Proteomes" id="UP000049855"/>
    </source>
</evidence>
<proteinExistence type="predicted"/>
<dbReference type="PANTHER" id="PTHR38431:SF1">
    <property type="entry name" value="BLL2305 PROTEIN"/>
    <property type="match status" value="1"/>
</dbReference>
<name>A0A0U1L2C2_9FIRM</name>
<dbReference type="RefSeq" id="WP_021170953.1">
    <property type="nucleotide sequence ID" value="NZ_CTRP01000014.1"/>
</dbReference>
<evidence type="ECO:0000259" key="1">
    <source>
        <dbReference type="Pfam" id="PF12727"/>
    </source>
</evidence>
<dbReference type="InterPro" id="IPR009061">
    <property type="entry name" value="DNA-bd_dom_put_sf"/>
</dbReference>
<dbReference type="Pfam" id="PF12728">
    <property type="entry name" value="HTH_17"/>
    <property type="match status" value="1"/>
</dbReference>
<sequence length="311" mass="35352">MADEVSYTPDEVAKILKVTRYTVYEMIKRGDLVAYRIGRNMRIDSAALENYKKKFQGKKLIGPVFTRPQSESSFDSRNELILCGQEGVLDILTRHLEYQVQNVRFLRHYAGSMEGLMALYNGTANIAAAHLWDGDSDEYNIPYVRRFLPGQRPIIINLVYRMEGFYVAPGNPKEIMEWSDLTKSNVRLINRERGSGARVLLDEKLCQLDIDPCQIVGYEKEEMSDLAVASSIARGEADAGLGTEQAAMHVKNVDFVPLQKERYDLVLLRQDLEKSHFQEIISILRSKTFQQEVAGIDGYDISKMGDIIAEI</sequence>
<feature type="domain" description="Helix-turn-helix" evidence="2">
    <location>
        <begin position="7"/>
        <end position="53"/>
    </location>
</feature>
<evidence type="ECO:0000313" key="3">
    <source>
        <dbReference type="EMBL" id="CQR73685.1"/>
    </source>
</evidence>
<dbReference type="Gene3D" id="3.40.190.10">
    <property type="entry name" value="Periplasmic binding protein-like II"/>
    <property type="match status" value="1"/>
</dbReference>
<dbReference type="Pfam" id="PF12727">
    <property type="entry name" value="PBP_like"/>
    <property type="match status" value="1"/>
</dbReference>
<dbReference type="GO" id="GO:0003677">
    <property type="term" value="F:DNA binding"/>
    <property type="evidence" value="ECO:0007669"/>
    <property type="project" value="InterPro"/>
</dbReference>
<keyword evidence="4" id="KW-1185">Reference proteome</keyword>
<gene>
    <name evidence="3" type="ORF">SpAn4DRAFT_0147</name>
</gene>
<dbReference type="SUPFAM" id="SSF53850">
    <property type="entry name" value="Periplasmic binding protein-like II"/>
    <property type="match status" value="1"/>
</dbReference>
<organism evidence="3 4">
    <name type="scientific">Sporomusa ovata</name>
    <dbReference type="NCBI Taxonomy" id="2378"/>
    <lineage>
        <taxon>Bacteria</taxon>
        <taxon>Bacillati</taxon>
        <taxon>Bacillota</taxon>
        <taxon>Negativicutes</taxon>
        <taxon>Selenomonadales</taxon>
        <taxon>Sporomusaceae</taxon>
        <taxon>Sporomusa</taxon>
    </lineage>
</organism>
<protein>
    <submittedName>
        <fullName evidence="3">Predicted molybdate-responsive regulator YvgK in bacilli</fullName>
    </submittedName>
</protein>
<reference evidence="4" key="1">
    <citation type="submission" date="2015-03" db="EMBL/GenBank/DDBJ databases">
        <authorList>
            <person name="Nijsse Bart"/>
        </authorList>
    </citation>
    <scope>NUCLEOTIDE SEQUENCE [LARGE SCALE GENOMIC DNA]</scope>
</reference>
<dbReference type="PANTHER" id="PTHR38431">
    <property type="entry name" value="BLL2305 PROTEIN"/>
    <property type="match status" value="1"/>
</dbReference>
<dbReference type="NCBIfam" id="TIGR01764">
    <property type="entry name" value="excise"/>
    <property type="match status" value="1"/>
</dbReference>
<dbReference type="EMBL" id="CTRP01000014">
    <property type="protein sequence ID" value="CQR73685.1"/>
    <property type="molecule type" value="Genomic_DNA"/>
</dbReference>
<dbReference type="InterPro" id="IPR024370">
    <property type="entry name" value="PBP_domain"/>
</dbReference>
<dbReference type="InterPro" id="IPR010093">
    <property type="entry name" value="SinI_DNA-bd"/>
</dbReference>
<dbReference type="SUPFAM" id="SSF46955">
    <property type="entry name" value="Putative DNA-binding domain"/>
    <property type="match status" value="1"/>
</dbReference>
<dbReference type="AlphaFoldDB" id="A0A0U1L2C2"/>
<evidence type="ECO:0000259" key="2">
    <source>
        <dbReference type="Pfam" id="PF12728"/>
    </source>
</evidence>
<dbReference type="Proteomes" id="UP000049855">
    <property type="component" value="Unassembled WGS sequence"/>
</dbReference>
<dbReference type="InterPro" id="IPR041657">
    <property type="entry name" value="HTH_17"/>
</dbReference>
<feature type="domain" description="PBP" evidence="1">
    <location>
        <begin position="94"/>
        <end position="285"/>
    </location>
</feature>